<dbReference type="RefSeq" id="XP_031927573.1">
    <property type="nucleotide sequence ID" value="XM_032066953.1"/>
</dbReference>
<gene>
    <name evidence="2" type="ORF">BDV27DRAFT_128353</name>
</gene>
<dbReference type="AlphaFoldDB" id="A0A5N7A3T8"/>
<sequence>MATEYLPNERTTALLATGLIKLGNKTINYYREGPLGAPAIVFTHGMGLSDRYFDDLISHLGLCNRYCLHRFDYDGHGLSPVFDATPSTVESYAADLAALFHHANLTSNVVLISHSLGCFVSMQAALTAPNVAKATKALILLNSPALPMSPPGLYGCQQRIEIIKNKGIAGTIKAIVDLDIAPKESAKCSQSRNEAISKLTNALSVTSDCGFSRANQAVVAWGSRDMCLEDLTCKALLITGDKDMVGAPSQTMQMARRMANAEVVILDGVGHHPVWEDISTTGQLIDTFLKSCWNIVSL</sequence>
<evidence type="ECO:0000259" key="1">
    <source>
        <dbReference type="Pfam" id="PF12146"/>
    </source>
</evidence>
<dbReference type="GO" id="GO:0016787">
    <property type="term" value="F:hydrolase activity"/>
    <property type="evidence" value="ECO:0007669"/>
    <property type="project" value="UniProtKB-KW"/>
</dbReference>
<protein>
    <submittedName>
        <fullName evidence="2">Alpha/Beta hydrolase protein</fullName>
    </submittedName>
</protein>
<dbReference type="Pfam" id="PF12146">
    <property type="entry name" value="Hydrolase_4"/>
    <property type="match status" value="1"/>
</dbReference>
<evidence type="ECO:0000313" key="2">
    <source>
        <dbReference type="EMBL" id="KAE8364492.1"/>
    </source>
</evidence>
<keyword evidence="2" id="KW-0378">Hydrolase</keyword>
<name>A0A5N7A3T8_9EURO</name>
<dbReference type="InterPro" id="IPR050266">
    <property type="entry name" value="AB_hydrolase_sf"/>
</dbReference>
<dbReference type="GO" id="GO:0016020">
    <property type="term" value="C:membrane"/>
    <property type="evidence" value="ECO:0007669"/>
    <property type="project" value="TreeGrafter"/>
</dbReference>
<dbReference type="Proteomes" id="UP000326268">
    <property type="component" value="Unassembled WGS sequence"/>
</dbReference>
<organism evidence="2 3">
    <name type="scientific">Aspergillus caelatus</name>
    <dbReference type="NCBI Taxonomy" id="61420"/>
    <lineage>
        <taxon>Eukaryota</taxon>
        <taxon>Fungi</taxon>
        <taxon>Dikarya</taxon>
        <taxon>Ascomycota</taxon>
        <taxon>Pezizomycotina</taxon>
        <taxon>Eurotiomycetes</taxon>
        <taxon>Eurotiomycetidae</taxon>
        <taxon>Eurotiales</taxon>
        <taxon>Aspergillaceae</taxon>
        <taxon>Aspergillus</taxon>
        <taxon>Aspergillus subgen. Circumdati</taxon>
    </lineage>
</organism>
<dbReference type="GeneID" id="43651399"/>
<dbReference type="InterPro" id="IPR029058">
    <property type="entry name" value="AB_hydrolase_fold"/>
</dbReference>
<dbReference type="Gene3D" id="3.40.50.1820">
    <property type="entry name" value="alpha/beta hydrolase"/>
    <property type="match status" value="1"/>
</dbReference>
<dbReference type="InterPro" id="IPR022742">
    <property type="entry name" value="Hydrolase_4"/>
</dbReference>
<dbReference type="OrthoDB" id="190201at2759"/>
<accession>A0A5N7A3T8</accession>
<dbReference type="SUPFAM" id="SSF53474">
    <property type="entry name" value="alpha/beta-Hydrolases"/>
    <property type="match status" value="1"/>
</dbReference>
<evidence type="ECO:0000313" key="3">
    <source>
        <dbReference type="Proteomes" id="UP000326268"/>
    </source>
</evidence>
<feature type="domain" description="Serine aminopeptidase S33" evidence="1">
    <location>
        <begin position="39"/>
        <end position="274"/>
    </location>
</feature>
<reference evidence="2 3" key="1">
    <citation type="submission" date="2019-04" db="EMBL/GenBank/DDBJ databases">
        <title>Friends and foes A comparative genomics studyof 23 Aspergillus species from section Flavi.</title>
        <authorList>
            <consortium name="DOE Joint Genome Institute"/>
            <person name="Kjaerbolling I."/>
            <person name="Vesth T."/>
            <person name="Frisvad J.C."/>
            <person name="Nybo J.L."/>
            <person name="Theobald S."/>
            <person name="Kildgaard S."/>
            <person name="Isbrandt T."/>
            <person name="Kuo A."/>
            <person name="Sato A."/>
            <person name="Lyhne E.K."/>
            <person name="Kogle M.E."/>
            <person name="Wiebenga A."/>
            <person name="Kun R.S."/>
            <person name="Lubbers R.J."/>
            <person name="Makela M.R."/>
            <person name="Barry K."/>
            <person name="Chovatia M."/>
            <person name="Clum A."/>
            <person name="Daum C."/>
            <person name="Haridas S."/>
            <person name="He G."/>
            <person name="LaButti K."/>
            <person name="Lipzen A."/>
            <person name="Mondo S."/>
            <person name="Riley R."/>
            <person name="Salamov A."/>
            <person name="Simmons B.A."/>
            <person name="Magnuson J.K."/>
            <person name="Henrissat B."/>
            <person name="Mortensen U.H."/>
            <person name="Larsen T.O."/>
            <person name="Devries R.P."/>
            <person name="Grigoriev I.V."/>
            <person name="Machida M."/>
            <person name="Baker S.E."/>
            <person name="Andersen M.R."/>
        </authorList>
    </citation>
    <scope>NUCLEOTIDE SEQUENCE [LARGE SCALE GENOMIC DNA]</scope>
    <source>
        <strain evidence="2 3">CBS 763.97</strain>
    </source>
</reference>
<dbReference type="PANTHER" id="PTHR43798">
    <property type="entry name" value="MONOACYLGLYCEROL LIPASE"/>
    <property type="match status" value="1"/>
</dbReference>
<dbReference type="EMBL" id="ML737650">
    <property type="protein sequence ID" value="KAE8364492.1"/>
    <property type="molecule type" value="Genomic_DNA"/>
</dbReference>
<keyword evidence="3" id="KW-1185">Reference proteome</keyword>
<dbReference type="PANTHER" id="PTHR43798:SF33">
    <property type="entry name" value="HYDROLASE, PUTATIVE (AFU_ORTHOLOGUE AFUA_2G14860)-RELATED"/>
    <property type="match status" value="1"/>
</dbReference>
<proteinExistence type="predicted"/>